<gene>
    <name evidence="2" type="ORF">BACPEC_01044</name>
</gene>
<dbReference type="Proteomes" id="UP000003136">
    <property type="component" value="Unassembled WGS sequence"/>
</dbReference>
<name>B7AQT8_9FIRM</name>
<feature type="transmembrane region" description="Helical" evidence="1">
    <location>
        <begin position="12"/>
        <end position="33"/>
    </location>
</feature>
<dbReference type="HOGENOM" id="CLU_2969869_0_0_9"/>
<comment type="caution">
    <text evidence="2">The sequence shown here is derived from an EMBL/GenBank/DDBJ whole genome shotgun (WGS) entry which is preliminary data.</text>
</comment>
<reference evidence="2 3" key="1">
    <citation type="submission" date="2008-11" db="EMBL/GenBank/DDBJ databases">
        <title>Draft genome sequence of Bacteroides pectinophilus (ATCC 43243).</title>
        <authorList>
            <person name="Sudarsanam P."/>
            <person name="Ley R."/>
            <person name="Guruge J."/>
            <person name="Turnbaugh P.J."/>
            <person name="Mahowald M."/>
            <person name="Liep D."/>
            <person name="Gordon J."/>
        </authorList>
    </citation>
    <scope>NUCLEOTIDE SEQUENCE [LARGE SCALE GENOMIC DNA]</scope>
    <source>
        <strain evidence="2 3">ATCC 43243</strain>
    </source>
</reference>
<dbReference type="AlphaFoldDB" id="B7AQT8"/>
<keyword evidence="1" id="KW-1133">Transmembrane helix</keyword>
<dbReference type="EMBL" id="ABVQ01000035">
    <property type="protein sequence ID" value="EEC58059.1"/>
    <property type="molecule type" value="Genomic_DNA"/>
</dbReference>
<evidence type="ECO:0000313" key="3">
    <source>
        <dbReference type="Proteomes" id="UP000003136"/>
    </source>
</evidence>
<reference evidence="2 3" key="2">
    <citation type="submission" date="2008-11" db="EMBL/GenBank/DDBJ databases">
        <authorList>
            <person name="Fulton L."/>
            <person name="Clifton S."/>
            <person name="Fulton B."/>
            <person name="Xu J."/>
            <person name="Minx P."/>
            <person name="Pepin K.H."/>
            <person name="Johnson M."/>
            <person name="Bhonagiri V."/>
            <person name="Nash W.E."/>
            <person name="Mardis E.R."/>
            <person name="Wilson R.K."/>
        </authorList>
    </citation>
    <scope>NUCLEOTIDE SEQUENCE [LARGE SCALE GENOMIC DNA]</scope>
    <source>
        <strain evidence="2 3">ATCC 43243</strain>
    </source>
</reference>
<evidence type="ECO:0000313" key="2">
    <source>
        <dbReference type="EMBL" id="EEC58059.1"/>
    </source>
</evidence>
<dbReference type="STRING" id="483218.BACPEC_01044"/>
<keyword evidence="3" id="KW-1185">Reference proteome</keyword>
<accession>B7AQT8</accession>
<feature type="transmembrane region" description="Helical" evidence="1">
    <location>
        <begin position="39"/>
        <end position="57"/>
    </location>
</feature>
<proteinExistence type="predicted"/>
<organism evidence="2 3">
    <name type="scientific">[Bacteroides] pectinophilus ATCC 43243</name>
    <dbReference type="NCBI Taxonomy" id="483218"/>
    <lineage>
        <taxon>Bacteria</taxon>
        <taxon>Bacillati</taxon>
        <taxon>Bacillota</taxon>
        <taxon>Clostridia</taxon>
        <taxon>Eubacteriales</taxon>
    </lineage>
</organism>
<keyword evidence="1" id="KW-0812">Transmembrane</keyword>
<evidence type="ECO:0000256" key="1">
    <source>
        <dbReference type="SAM" id="Phobius"/>
    </source>
</evidence>
<keyword evidence="1" id="KW-0472">Membrane</keyword>
<protein>
    <submittedName>
        <fullName evidence="2">Uncharacterized protein</fullName>
    </submittedName>
</protein>
<sequence>MPLPQYRDSTLSFFSGFIFIFPFFQKYVCYVVHYLSHRLLYHVSMIELMFIYVNIVFI</sequence>